<dbReference type="AlphaFoldDB" id="A0A8X6IBX4"/>
<evidence type="ECO:0000313" key="2">
    <source>
        <dbReference type="Proteomes" id="UP000886998"/>
    </source>
</evidence>
<dbReference type="Proteomes" id="UP000886998">
    <property type="component" value="Unassembled WGS sequence"/>
</dbReference>
<evidence type="ECO:0000313" key="1">
    <source>
        <dbReference type="EMBL" id="GFS39594.1"/>
    </source>
</evidence>
<name>A0A8X6IBX4_9ARAC</name>
<gene>
    <name evidence="1" type="ORF">TNIN_450711</name>
</gene>
<reference evidence="1" key="1">
    <citation type="submission" date="2020-08" db="EMBL/GenBank/DDBJ databases">
        <title>Multicomponent nature underlies the extraordinary mechanical properties of spider dragline silk.</title>
        <authorList>
            <person name="Kono N."/>
            <person name="Nakamura H."/>
            <person name="Mori M."/>
            <person name="Yoshida Y."/>
            <person name="Ohtoshi R."/>
            <person name="Malay A.D."/>
            <person name="Moran D.A.P."/>
            <person name="Tomita M."/>
            <person name="Numata K."/>
            <person name="Arakawa K."/>
        </authorList>
    </citation>
    <scope>NUCLEOTIDE SEQUENCE</scope>
</reference>
<accession>A0A8X6IBX4</accession>
<protein>
    <submittedName>
        <fullName evidence="1">Uncharacterized protein</fullName>
    </submittedName>
</protein>
<keyword evidence="2" id="KW-1185">Reference proteome</keyword>
<comment type="caution">
    <text evidence="1">The sequence shown here is derived from an EMBL/GenBank/DDBJ whole genome shotgun (WGS) entry which is preliminary data.</text>
</comment>
<dbReference type="EMBL" id="BMAV01025213">
    <property type="protein sequence ID" value="GFS39594.1"/>
    <property type="molecule type" value="Genomic_DNA"/>
</dbReference>
<organism evidence="1 2">
    <name type="scientific">Trichonephila inaurata madagascariensis</name>
    <dbReference type="NCBI Taxonomy" id="2747483"/>
    <lineage>
        <taxon>Eukaryota</taxon>
        <taxon>Metazoa</taxon>
        <taxon>Ecdysozoa</taxon>
        <taxon>Arthropoda</taxon>
        <taxon>Chelicerata</taxon>
        <taxon>Arachnida</taxon>
        <taxon>Araneae</taxon>
        <taxon>Araneomorphae</taxon>
        <taxon>Entelegynae</taxon>
        <taxon>Araneoidea</taxon>
        <taxon>Nephilidae</taxon>
        <taxon>Trichonephila</taxon>
        <taxon>Trichonephila inaurata</taxon>
    </lineage>
</organism>
<proteinExistence type="predicted"/>
<sequence>MATRSVKSLEELVLQKVTVATIMRVLLFQPEKPEVGLATIDEVLSMYDISEVLREKIKRSILSLESMVSSPFHLTTEQFQKLKRSKGSVFES</sequence>